<keyword evidence="2" id="KW-1133">Transmembrane helix</keyword>
<evidence type="ECO:0000313" key="3">
    <source>
        <dbReference type="EMBL" id="KAF9763268.1"/>
    </source>
</evidence>
<accession>A0A9P6GYL0</accession>
<dbReference type="Proteomes" id="UP000740883">
    <property type="component" value="Unassembled WGS sequence"/>
</dbReference>
<protein>
    <submittedName>
        <fullName evidence="3">Uncharacterized protein</fullName>
    </submittedName>
</protein>
<keyword evidence="2" id="KW-0472">Membrane</keyword>
<sequence>MSDETSKTQETAVKEVKEDKKPSEEPSEDKKPVEDKKKSDDPHFDSILTSKIGSLMPDTTEIVDVDDVLSYRDHFEMSDKSHLVPFVIYMDAQFRQVVKTKRRNALLMLLVKILGVCLLVAGLLYGGSLLLQ</sequence>
<organism evidence="3 4">
    <name type="scientific">Nosema granulosis</name>
    <dbReference type="NCBI Taxonomy" id="83296"/>
    <lineage>
        <taxon>Eukaryota</taxon>
        <taxon>Fungi</taxon>
        <taxon>Fungi incertae sedis</taxon>
        <taxon>Microsporidia</taxon>
        <taxon>Nosematidae</taxon>
        <taxon>Nosema</taxon>
    </lineage>
</organism>
<dbReference type="AlphaFoldDB" id="A0A9P6GYL0"/>
<feature type="transmembrane region" description="Helical" evidence="2">
    <location>
        <begin position="105"/>
        <end position="126"/>
    </location>
</feature>
<evidence type="ECO:0000256" key="1">
    <source>
        <dbReference type="SAM" id="MobiDB-lite"/>
    </source>
</evidence>
<evidence type="ECO:0000313" key="4">
    <source>
        <dbReference type="Proteomes" id="UP000740883"/>
    </source>
</evidence>
<proteinExistence type="predicted"/>
<reference evidence="3 4" key="1">
    <citation type="journal article" date="2020" name="Genome Biol. Evol.">
        <title>Comparative genomics of strictly vertically transmitted, feminizing microsporidia endosymbionts of amphipod crustaceans.</title>
        <authorList>
            <person name="Cormier A."/>
            <person name="Chebbi M.A."/>
            <person name="Giraud I."/>
            <person name="Wattier R."/>
            <person name="Teixeira M."/>
            <person name="Gilbert C."/>
            <person name="Rigaud T."/>
            <person name="Cordaux R."/>
        </authorList>
    </citation>
    <scope>NUCLEOTIDE SEQUENCE [LARGE SCALE GENOMIC DNA]</scope>
    <source>
        <strain evidence="3 4">Ou3-Ou53</strain>
    </source>
</reference>
<keyword evidence="2" id="KW-0812">Transmembrane</keyword>
<keyword evidence="4" id="KW-1185">Reference proteome</keyword>
<dbReference type="EMBL" id="SBJO01000085">
    <property type="protein sequence ID" value="KAF9763268.1"/>
    <property type="molecule type" value="Genomic_DNA"/>
</dbReference>
<name>A0A9P6GYL0_9MICR</name>
<feature type="region of interest" description="Disordered" evidence="1">
    <location>
        <begin position="1"/>
        <end position="44"/>
    </location>
</feature>
<comment type="caution">
    <text evidence="3">The sequence shown here is derived from an EMBL/GenBank/DDBJ whole genome shotgun (WGS) entry which is preliminary data.</text>
</comment>
<gene>
    <name evidence="3" type="ORF">NGRA_1388</name>
</gene>
<evidence type="ECO:0000256" key="2">
    <source>
        <dbReference type="SAM" id="Phobius"/>
    </source>
</evidence>
<dbReference type="OrthoDB" id="2190934at2759"/>